<feature type="domain" description="Methyltransferase FkbM" evidence="2">
    <location>
        <begin position="957"/>
        <end position="1131"/>
    </location>
</feature>
<evidence type="ECO:0000313" key="4">
    <source>
        <dbReference type="Proteomes" id="UP001596157"/>
    </source>
</evidence>
<sequence>MPDLSPPVIACTVAAAVDLPAARVAARTWLDHHPGGQFVLLLVDAEEPGALRPADIGVTDLAVLATGHTAREAAAALRPRLIEWLLARHDKPVLHLDPHVRVYAPLAEHLVAELADAALLLVPRVLRPLPDDGLRPSPAELRSAGVYDAGFVLAAPGAEHFLHAWADAAAADPARAAEVLDGAPALVDHRVLRDPGLGLSCWNAAQRPLAMTAEQTMTAAGAPLRTVDFTGFDPVRPWLFNAAIADHPRVLLSEFPLLSRLCAAYAADIDVPGTKPTARFGLLPDGTEVPAGLRARFRAARRGPTDDRPPPMTDPAGFIGWACGPDPDLPGATRWAAAVWAEDPDLRVRFPDPQASAFREWCASDGLLSGRLPQSAVPGQPGEVALLDQIGVTVLGDGRLADKVRRAAEASGLPVADDCRYPVVLLCDAVVVAPPHRHVIAVRDQLAPVPDGASERWLAWPAQATPTDGVTTHTVPLPISDPGAREDADSARAALDLGDGPVFVAIADRCEEVITTFAEAFPDRADARLVLLVPGRVARSEAAERLRLTSAGDPRVRLITDQSRFPTAVDAASWAVSFHPSDHPDAGPVHQWLIATSLRGVPVITATGGLAAELLGGDGCVALPADMTAKRRGRAVADLAEDIAKADKVGAAARTQLSEALSPSVTGAAVRRRIELAYRGWRAGRALAAATEEDPLRPLLAARHALLRKPDVDVGHRIPMAPALRRGVLRVLNHYDAHLTWVMSSLLDSMERTAAGLVERQDRITAAGAGLDADLLRADIDLVAERNAQLGRQIAATGEEVARLRGEVADGVRTVGDFAALVRKNPSRPSDPGVGEQVRAMSEALETSQARIAALEERLSRELSDRDARLDLGRWSADQALKATDALRRVVVRQHERVESADVAEVPSSLVLCDAGLIRLPAQDSVMSAVLSSNGVWEPEVTDLVDSLIEPDTVFLDVGSYVGYHSLRVLARLATSGTVVAVEPDAEAVKLLRHNVSANVSPAIADRLAVLEKAAWDGPAALVGRAAPGGGLRVAPQDPESVTTATSGELRFEGVRLDKELDTVGAAAGQRLSVVKVDVPGRGHRVLGGLVRRLRKDRPSVIVAVDGPLTSGFGEDVGVILREFRTWGYELVRLGDERSATPEELLDEVLSGVVRTLWLRPVAAR</sequence>
<feature type="coiled-coil region" evidence="1">
    <location>
        <begin position="838"/>
        <end position="865"/>
    </location>
</feature>
<name>A0ABW0EN51_9PSEU</name>
<dbReference type="Gene3D" id="3.40.50.150">
    <property type="entry name" value="Vaccinia Virus protein VP39"/>
    <property type="match status" value="1"/>
</dbReference>
<dbReference type="RefSeq" id="WP_378246293.1">
    <property type="nucleotide sequence ID" value="NZ_JBHSKF010000003.1"/>
</dbReference>
<protein>
    <submittedName>
        <fullName evidence="3">FkbM family methyltransferase</fullName>
    </submittedName>
</protein>
<dbReference type="SUPFAM" id="SSF53335">
    <property type="entry name" value="S-adenosyl-L-methionine-dependent methyltransferases"/>
    <property type="match status" value="1"/>
</dbReference>
<keyword evidence="4" id="KW-1185">Reference proteome</keyword>
<keyword evidence="3" id="KW-0808">Transferase</keyword>
<dbReference type="InterPro" id="IPR029063">
    <property type="entry name" value="SAM-dependent_MTases_sf"/>
</dbReference>
<accession>A0ABW0EN51</accession>
<dbReference type="GO" id="GO:0032259">
    <property type="term" value="P:methylation"/>
    <property type="evidence" value="ECO:0007669"/>
    <property type="project" value="UniProtKB-KW"/>
</dbReference>
<dbReference type="EMBL" id="JBHSKF010000003">
    <property type="protein sequence ID" value="MFC5287414.1"/>
    <property type="molecule type" value="Genomic_DNA"/>
</dbReference>
<dbReference type="NCBIfam" id="TIGR01444">
    <property type="entry name" value="fkbM_fam"/>
    <property type="match status" value="1"/>
</dbReference>
<comment type="caution">
    <text evidence="3">The sequence shown here is derived from an EMBL/GenBank/DDBJ whole genome shotgun (WGS) entry which is preliminary data.</text>
</comment>
<reference evidence="4" key="1">
    <citation type="journal article" date="2019" name="Int. J. Syst. Evol. Microbiol.">
        <title>The Global Catalogue of Microorganisms (GCM) 10K type strain sequencing project: providing services to taxonomists for standard genome sequencing and annotation.</title>
        <authorList>
            <consortium name="The Broad Institute Genomics Platform"/>
            <consortium name="The Broad Institute Genome Sequencing Center for Infectious Disease"/>
            <person name="Wu L."/>
            <person name="Ma J."/>
        </authorList>
    </citation>
    <scope>NUCLEOTIDE SEQUENCE [LARGE SCALE GENOMIC DNA]</scope>
    <source>
        <strain evidence="4">CCUG 59778</strain>
    </source>
</reference>
<keyword evidence="1" id="KW-0175">Coiled coil</keyword>
<proteinExistence type="predicted"/>
<dbReference type="Proteomes" id="UP001596157">
    <property type="component" value="Unassembled WGS sequence"/>
</dbReference>
<dbReference type="GO" id="GO:0008168">
    <property type="term" value="F:methyltransferase activity"/>
    <property type="evidence" value="ECO:0007669"/>
    <property type="project" value="UniProtKB-KW"/>
</dbReference>
<keyword evidence="3" id="KW-0489">Methyltransferase</keyword>
<evidence type="ECO:0000259" key="2">
    <source>
        <dbReference type="Pfam" id="PF05050"/>
    </source>
</evidence>
<organism evidence="3 4">
    <name type="scientific">Actinokineospora guangxiensis</name>
    <dbReference type="NCBI Taxonomy" id="1490288"/>
    <lineage>
        <taxon>Bacteria</taxon>
        <taxon>Bacillati</taxon>
        <taxon>Actinomycetota</taxon>
        <taxon>Actinomycetes</taxon>
        <taxon>Pseudonocardiales</taxon>
        <taxon>Pseudonocardiaceae</taxon>
        <taxon>Actinokineospora</taxon>
    </lineage>
</organism>
<dbReference type="InterPro" id="IPR006342">
    <property type="entry name" value="FkbM_mtfrase"/>
</dbReference>
<evidence type="ECO:0000256" key="1">
    <source>
        <dbReference type="SAM" id="Coils"/>
    </source>
</evidence>
<evidence type="ECO:0000313" key="3">
    <source>
        <dbReference type="EMBL" id="MFC5287414.1"/>
    </source>
</evidence>
<gene>
    <name evidence="3" type="ORF">ACFPM7_10160</name>
</gene>
<dbReference type="Pfam" id="PF05050">
    <property type="entry name" value="Methyltransf_21"/>
    <property type="match status" value="1"/>
</dbReference>